<comment type="caution">
    <text evidence="1">The sequence shown here is derived from an EMBL/GenBank/DDBJ whole genome shotgun (WGS) entry which is preliminary data.</text>
</comment>
<dbReference type="OrthoDB" id="6822162at2"/>
<evidence type="ECO:0000313" key="1">
    <source>
        <dbReference type="EMBL" id="TDK27196.1"/>
    </source>
</evidence>
<keyword evidence="2" id="KW-1185">Reference proteome</keyword>
<sequence length="253" mass="29448">MRDDGTTQVVTSGGLRFDDAPVEARIGRHTYRIPAHYFYDQMGPTFQGDVSLRLQWPDLTPMPPGRTRESSFLERMAAVSYAIYYVDRLDIRESMRRGYSNAAMPKDTLDYRDPENRLDLRIPQPEAMGLIRYDLDPVLDADYARAWEAENGRPVKIRPGWRKDWYIAHDEMGEVVTFIKCDTDEISDGLIVRGRELLDNENPQDRRVARCAHFMILPEERLSVRISYVRVLLPEWNRIEGALKDILARTRLD</sequence>
<organism evidence="1 2">
    <name type="scientific">Luteimonas aestuarii</name>
    <dbReference type="NCBI Taxonomy" id="453837"/>
    <lineage>
        <taxon>Bacteria</taxon>
        <taxon>Pseudomonadati</taxon>
        <taxon>Pseudomonadota</taxon>
        <taxon>Gammaproteobacteria</taxon>
        <taxon>Lysobacterales</taxon>
        <taxon>Lysobacteraceae</taxon>
        <taxon>Luteimonas</taxon>
    </lineage>
</organism>
<gene>
    <name evidence="1" type="ORF">E2F46_03030</name>
</gene>
<evidence type="ECO:0000313" key="2">
    <source>
        <dbReference type="Proteomes" id="UP000294796"/>
    </source>
</evidence>
<dbReference type="InterPro" id="IPR049732">
    <property type="entry name" value="Smlt3025-like"/>
</dbReference>
<proteinExistence type="predicted"/>
<accession>A0A4R5U0U6</accession>
<dbReference type="CDD" id="cd20897">
    <property type="entry name" value="Smlt3025-like"/>
    <property type="match status" value="1"/>
</dbReference>
<dbReference type="AlphaFoldDB" id="A0A4R5U0U6"/>
<reference evidence="1 2" key="1">
    <citation type="submission" date="2019-03" db="EMBL/GenBank/DDBJ databases">
        <title>Luteimonas zhaokaii sp.nov., isolated from the rectal contents of Plateau pika in Yushu, Qinghai Province, China.</title>
        <authorList>
            <person name="Zhang G."/>
        </authorList>
    </citation>
    <scope>NUCLEOTIDE SEQUENCE [LARGE SCALE GENOMIC DNA]</scope>
    <source>
        <strain evidence="1 2">B9</strain>
    </source>
</reference>
<dbReference type="RefSeq" id="WP_133320696.1">
    <property type="nucleotide sequence ID" value="NZ_SMTF01000002.1"/>
</dbReference>
<name>A0A4R5U0U6_9GAMM</name>
<dbReference type="Proteomes" id="UP000294796">
    <property type="component" value="Unassembled WGS sequence"/>
</dbReference>
<protein>
    <submittedName>
        <fullName evidence="1">Uncharacterized protein</fullName>
    </submittedName>
</protein>
<dbReference type="EMBL" id="SMTF01000002">
    <property type="protein sequence ID" value="TDK27196.1"/>
    <property type="molecule type" value="Genomic_DNA"/>
</dbReference>